<organism evidence="1">
    <name type="scientific">uncultured Caudovirales phage</name>
    <dbReference type="NCBI Taxonomy" id="2100421"/>
    <lineage>
        <taxon>Viruses</taxon>
        <taxon>Duplodnaviria</taxon>
        <taxon>Heunggongvirae</taxon>
        <taxon>Uroviricota</taxon>
        <taxon>Caudoviricetes</taxon>
        <taxon>Peduoviridae</taxon>
        <taxon>Maltschvirus</taxon>
        <taxon>Maltschvirus maltsch</taxon>
    </lineage>
</organism>
<accession>A0A6J7XA88</accession>
<evidence type="ECO:0000313" key="1">
    <source>
        <dbReference type="EMBL" id="CAB5225822.1"/>
    </source>
</evidence>
<name>A0A6J7XA88_9CAUD</name>
<sequence>MKKIELNEEHLKSLEAFINTIPTAYGLPLLKFFGELNEAQNGQQTDVKEVEVEG</sequence>
<dbReference type="EMBL" id="LR798352">
    <property type="protein sequence ID" value="CAB5225822.1"/>
    <property type="molecule type" value="Genomic_DNA"/>
</dbReference>
<protein>
    <submittedName>
        <fullName evidence="1">Uncharacterized protein</fullName>
    </submittedName>
</protein>
<proteinExistence type="predicted"/>
<gene>
    <name evidence="1" type="ORF">UFOVP753_9</name>
</gene>
<reference evidence="1" key="1">
    <citation type="submission" date="2020-05" db="EMBL/GenBank/DDBJ databases">
        <authorList>
            <person name="Chiriac C."/>
            <person name="Salcher M."/>
            <person name="Ghai R."/>
            <person name="Kavagutti S V."/>
        </authorList>
    </citation>
    <scope>NUCLEOTIDE SEQUENCE</scope>
</reference>